<dbReference type="AlphaFoldDB" id="A0A183CLV1"/>
<dbReference type="WBParaSite" id="GPLIN_001385700">
    <property type="protein sequence ID" value="GPLIN_001385700"/>
    <property type="gene ID" value="GPLIN_001385700"/>
</dbReference>
<dbReference type="Proteomes" id="UP000050741">
    <property type="component" value="Unassembled WGS sequence"/>
</dbReference>
<accession>A0A183CLV1</accession>
<feature type="coiled-coil region" evidence="1">
    <location>
        <begin position="43"/>
        <end position="136"/>
    </location>
</feature>
<proteinExistence type="predicted"/>
<reference evidence="3" key="2">
    <citation type="submission" date="2014-05" db="EMBL/GenBank/DDBJ databases">
        <title>The genome and life-stage specific transcriptomes of Globodera pallida elucidate key aspects of plant parasitism by a cyst nematode.</title>
        <authorList>
            <person name="Cotton J.A."/>
            <person name="Lilley C.J."/>
            <person name="Jones L.M."/>
            <person name="Kikuchi T."/>
            <person name="Reid A.J."/>
            <person name="Thorpe P."/>
            <person name="Tsai I.J."/>
            <person name="Beasley H."/>
            <person name="Blok V."/>
            <person name="Cock P.J.A."/>
            <person name="Van den Akker S.E."/>
            <person name="Holroyd N."/>
            <person name="Hunt M."/>
            <person name="Mantelin S."/>
            <person name="Naghra H."/>
            <person name="Pain A."/>
            <person name="Palomares-Rius J.E."/>
            <person name="Zarowiecki M."/>
            <person name="Berriman M."/>
            <person name="Jones J.T."/>
            <person name="Urwin P.E."/>
        </authorList>
    </citation>
    <scope>NUCLEOTIDE SEQUENCE [LARGE SCALE GENOMIC DNA]</scope>
    <source>
        <strain evidence="3">Lindley</strain>
    </source>
</reference>
<feature type="region of interest" description="Disordered" evidence="2">
    <location>
        <begin position="1"/>
        <end position="23"/>
    </location>
</feature>
<name>A0A183CLV1_GLOPA</name>
<evidence type="ECO:0000256" key="1">
    <source>
        <dbReference type="SAM" id="Coils"/>
    </source>
</evidence>
<organism evidence="3 4">
    <name type="scientific">Globodera pallida</name>
    <name type="common">Potato cyst nematode worm</name>
    <name type="synonym">Heterodera pallida</name>
    <dbReference type="NCBI Taxonomy" id="36090"/>
    <lineage>
        <taxon>Eukaryota</taxon>
        <taxon>Metazoa</taxon>
        <taxon>Ecdysozoa</taxon>
        <taxon>Nematoda</taxon>
        <taxon>Chromadorea</taxon>
        <taxon>Rhabditida</taxon>
        <taxon>Tylenchina</taxon>
        <taxon>Tylenchomorpha</taxon>
        <taxon>Tylenchoidea</taxon>
        <taxon>Heteroderidae</taxon>
        <taxon>Heteroderinae</taxon>
        <taxon>Globodera</taxon>
    </lineage>
</organism>
<evidence type="ECO:0000256" key="2">
    <source>
        <dbReference type="SAM" id="MobiDB-lite"/>
    </source>
</evidence>
<evidence type="ECO:0000313" key="4">
    <source>
        <dbReference type="WBParaSite" id="GPLIN_001385700"/>
    </source>
</evidence>
<feature type="region of interest" description="Disordered" evidence="2">
    <location>
        <begin position="369"/>
        <end position="393"/>
    </location>
</feature>
<keyword evidence="3" id="KW-1185">Reference proteome</keyword>
<evidence type="ECO:0000313" key="3">
    <source>
        <dbReference type="Proteomes" id="UP000050741"/>
    </source>
</evidence>
<keyword evidence="1" id="KW-0175">Coiled coil</keyword>
<reference evidence="3" key="1">
    <citation type="submission" date="2013-12" db="EMBL/GenBank/DDBJ databases">
        <authorList>
            <person name="Aslett M."/>
        </authorList>
    </citation>
    <scope>NUCLEOTIDE SEQUENCE [LARGE SCALE GENOMIC DNA]</scope>
    <source>
        <strain evidence="3">Lindley</strain>
    </source>
</reference>
<protein>
    <submittedName>
        <fullName evidence="4">Uncharacterized protein</fullName>
    </submittedName>
</protein>
<feature type="coiled-coil region" evidence="1">
    <location>
        <begin position="301"/>
        <end position="328"/>
    </location>
</feature>
<sequence>MPISAESTNGGGKPADQDPSAKQHLLRERIAKLERYHENTKKMELIEMENTKLELENKALRAELEHQKLLIAHNALQTKMDKYQEELQQKMEQYQKEQQQNIDALTKAQKGNVEHFSLLRAKIDELERKQKTDQKEHRAKIDEENLMEEMKFKQQQHQKEINDKIGWLNEDQQKFVSIDQFSRVQTAIGDLEQKQKDDQEEVLRKMDESLKSVQSMVVSELRQQNMELQSDQKTLLQRLEQNQTAYAEQQNADQKALSATIDQQFNERDEKLNNILGQFVEEQNKKFEEQKKIDELGNSSITELEKGMTQLKGELSAKMEQYQKQQQQTIGDLQKTVAVLNDKINGKDAHASNNSTTNQFVGIRQAPNANEHGQLGRVPMRSTYVPPPRGASVPSWRQLMRGAYLSPSMREARK</sequence>
<reference evidence="4" key="3">
    <citation type="submission" date="2016-06" db="UniProtKB">
        <authorList>
            <consortium name="WormBaseParasite"/>
        </authorList>
    </citation>
    <scope>IDENTIFICATION</scope>
</reference>